<dbReference type="Proteomes" id="UP000001817">
    <property type="component" value="Chromosome 1"/>
</dbReference>
<sequence length="275" mass="31251">MSSHNFEHLPNPIRFLRGCAKVLRPGGVISMAIPDRRACFDYFRPVTTLSAWIAAFLEDVSRPSRAQYFDMVTCTGLFDTGDSKTISFHRGVEPEKVSAGLRLDESFAEWTDQSRDGEYFDSHCSVFTPSSFELLIRDVAYLGLAPFEVVEIFDSPGVEFYVRLKMNDSKEALRPEGYEEMRNLLLHRILDEAAETSSTYMTARELPGTVASLQERLAAFQKSTAVLEEDLETRRAEVERLAERGRILESDLQAIRASTSWKVTSPLRRMIGKFR</sequence>
<keyword evidence="3" id="KW-1185">Reference proteome</keyword>
<name>Q144N3_PARXL</name>
<dbReference type="OrthoDB" id="574053at2"/>
<gene>
    <name evidence="2" type="ORF">Bxe_A3792</name>
</gene>
<dbReference type="InterPro" id="IPR029063">
    <property type="entry name" value="SAM-dependent_MTases_sf"/>
</dbReference>
<keyword evidence="1" id="KW-0175">Coiled coil</keyword>
<dbReference type="eggNOG" id="COG2227">
    <property type="taxonomic scope" value="Bacteria"/>
</dbReference>
<accession>Q144N3</accession>
<evidence type="ECO:0000256" key="1">
    <source>
        <dbReference type="SAM" id="Coils"/>
    </source>
</evidence>
<feature type="coiled-coil region" evidence="1">
    <location>
        <begin position="210"/>
        <end position="244"/>
    </location>
</feature>
<evidence type="ECO:0000313" key="3">
    <source>
        <dbReference type="Proteomes" id="UP000001817"/>
    </source>
</evidence>
<evidence type="ECO:0008006" key="4">
    <source>
        <dbReference type="Google" id="ProtNLM"/>
    </source>
</evidence>
<organism evidence="2 3">
    <name type="scientific">Paraburkholderia xenovorans (strain LB400)</name>
    <dbReference type="NCBI Taxonomy" id="266265"/>
    <lineage>
        <taxon>Bacteria</taxon>
        <taxon>Pseudomonadati</taxon>
        <taxon>Pseudomonadota</taxon>
        <taxon>Betaproteobacteria</taxon>
        <taxon>Burkholderiales</taxon>
        <taxon>Burkholderiaceae</taxon>
        <taxon>Paraburkholderia</taxon>
    </lineage>
</organism>
<proteinExistence type="predicted"/>
<dbReference type="AlphaFoldDB" id="Q144N3"/>
<protein>
    <recommendedName>
        <fullName evidence="4">Methyltransferase type 11 domain-containing protein</fullName>
    </recommendedName>
</protein>
<evidence type="ECO:0000313" key="2">
    <source>
        <dbReference type="EMBL" id="ABE29206.1"/>
    </source>
</evidence>
<dbReference type="KEGG" id="bxe:Bxe_A3792"/>
<dbReference type="SUPFAM" id="SSF53335">
    <property type="entry name" value="S-adenosyl-L-methionine-dependent methyltransferases"/>
    <property type="match status" value="1"/>
</dbReference>
<dbReference type="EMBL" id="CP000270">
    <property type="protein sequence ID" value="ABE29206.1"/>
    <property type="molecule type" value="Genomic_DNA"/>
</dbReference>
<dbReference type="Gene3D" id="3.40.50.150">
    <property type="entry name" value="Vaccinia Virus protein VP39"/>
    <property type="match status" value="1"/>
</dbReference>
<reference evidence="2 3" key="1">
    <citation type="journal article" date="2006" name="Proc. Natl. Acad. Sci. U.S.A.">
        <title>Burkholderia xenovorans LB400 harbors a multi-replicon, 9.73-Mbp genome shaped for versatility.</title>
        <authorList>
            <person name="Chain P.S."/>
            <person name="Denef V.J."/>
            <person name="Konstantinidis K.T."/>
            <person name="Vergez L.M."/>
            <person name="Agullo L."/>
            <person name="Reyes V.L."/>
            <person name="Hauser L."/>
            <person name="Cordova M."/>
            <person name="Gomez L."/>
            <person name="Gonzalez M."/>
            <person name="Land M."/>
            <person name="Lao V."/>
            <person name="Larimer F."/>
            <person name="LiPuma J.J."/>
            <person name="Mahenthiralingam E."/>
            <person name="Malfatti S.A."/>
            <person name="Marx C.J."/>
            <person name="Parnell J.J."/>
            <person name="Ramette A."/>
            <person name="Richardson P."/>
            <person name="Seeger M."/>
            <person name="Smith D."/>
            <person name="Spilker T."/>
            <person name="Sul W.J."/>
            <person name="Tsoi T.V."/>
            <person name="Ulrich L.E."/>
            <person name="Zhulin I.B."/>
            <person name="Tiedje J.M."/>
        </authorList>
    </citation>
    <scope>NUCLEOTIDE SEQUENCE [LARGE SCALE GENOMIC DNA]</scope>
    <source>
        <strain evidence="2 3">LB400</strain>
    </source>
</reference>